<dbReference type="NCBIfam" id="TIGR01122">
    <property type="entry name" value="ilvE_I"/>
    <property type="match status" value="1"/>
</dbReference>
<accession>A0ABQ2MLW4</accession>
<organism evidence="18 19">
    <name type="scientific">Streptomyces lasiicapitis</name>
    <dbReference type="NCBI Taxonomy" id="1923961"/>
    <lineage>
        <taxon>Bacteria</taxon>
        <taxon>Bacillati</taxon>
        <taxon>Actinomycetota</taxon>
        <taxon>Actinomycetes</taxon>
        <taxon>Kitasatosporales</taxon>
        <taxon>Streptomycetaceae</taxon>
        <taxon>Streptomyces</taxon>
    </lineage>
</organism>
<name>A0ABQ2MLW4_9ACTN</name>
<evidence type="ECO:0000256" key="8">
    <source>
        <dbReference type="ARBA" id="ARBA00022605"/>
    </source>
</evidence>
<dbReference type="InterPro" id="IPR001544">
    <property type="entry name" value="Aminotrans_IV"/>
</dbReference>
<comment type="catalytic activity">
    <reaction evidence="14 17">
        <text>L-leucine + 2-oxoglutarate = 4-methyl-2-oxopentanoate + L-glutamate</text>
        <dbReference type="Rhea" id="RHEA:18321"/>
        <dbReference type="ChEBI" id="CHEBI:16810"/>
        <dbReference type="ChEBI" id="CHEBI:17865"/>
        <dbReference type="ChEBI" id="CHEBI:29985"/>
        <dbReference type="ChEBI" id="CHEBI:57427"/>
        <dbReference type="EC" id="2.6.1.42"/>
    </reaction>
</comment>
<dbReference type="PROSITE" id="PS00770">
    <property type="entry name" value="AA_TRANSFER_CLASS_4"/>
    <property type="match status" value="1"/>
</dbReference>
<dbReference type="Gene3D" id="3.30.470.10">
    <property type="match status" value="1"/>
</dbReference>
<comment type="function">
    <text evidence="2 17">Acts on leucine, isoleucine and valine.</text>
</comment>
<keyword evidence="19" id="KW-1185">Reference proteome</keyword>
<dbReference type="InterPro" id="IPR018300">
    <property type="entry name" value="Aminotrans_IV_CS"/>
</dbReference>
<evidence type="ECO:0000256" key="14">
    <source>
        <dbReference type="ARBA" id="ARBA00049229"/>
    </source>
</evidence>
<reference evidence="19" key="1">
    <citation type="journal article" date="2019" name="Int. J. Syst. Evol. Microbiol.">
        <title>The Global Catalogue of Microorganisms (GCM) 10K type strain sequencing project: providing services to taxonomists for standard genome sequencing and annotation.</title>
        <authorList>
            <consortium name="The Broad Institute Genomics Platform"/>
            <consortium name="The Broad Institute Genome Sequencing Center for Infectious Disease"/>
            <person name="Wu L."/>
            <person name="Ma J."/>
        </authorList>
    </citation>
    <scope>NUCLEOTIDE SEQUENCE [LARGE SCALE GENOMIC DNA]</scope>
    <source>
        <strain evidence="19">CGMCC 4.7349</strain>
    </source>
</reference>
<dbReference type="Pfam" id="PF01063">
    <property type="entry name" value="Aminotran_4"/>
    <property type="match status" value="1"/>
</dbReference>
<dbReference type="PANTHER" id="PTHR42743:SF11">
    <property type="entry name" value="AMINODEOXYCHORISMATE LYASE"/>
    <property type="match status" value="1"/>
</dbReference>
<keyword evidence="10 16" id="KW-0663">Pyridoxal phosphate</keyword>
<evidence type="ECO:0000256" key="9">
    <source>
        <dbReference type="ARBA" id="ARBA00022679"/>
    </source>
</evidence>
<evidence type="ECO:0000256" key="13">
    <source>
        <dbReference type="ARBA" id="ARBA00048798"/>
    </source>
</evidence>
<comment type="pathway">
    <text evidence="5 17">Amino-acid biosynthesis; L-leucine biosynthesis; L-leucine from 3-methyl-2-oxobutanoate: step 4/4.</text>
</comment>
<dbReference type="Gene3D" id="3.20.10.10">
    <property type="entry name" value="D-amino Acid Aminotransferase, subunit A, domain 2"/>
    <property type="match status" value="1"/>
</dbReference>
<dbReference type="EMBL" id="BMNG01000016">
    <property type="protein sequence ID" value="GGO54690.1"/>
    <property type="molecule type" value="Genomic_DNA"/>
</dbReference>
<evidence type="ECO:0000256" key="6">
    <source>
        <dbReference type="ARBA" id="ARBA00009320"/>
    </source>
</evidence>
<evidence type="ECO:0000256" key="15">
    <source>
        <dbReference type="RuleBase" id="RU004106"/>
    </source>
</evidence>
<comment type="similarity">
    <text evidence="6 15">Belongs to the class-IV pyridoxal-phosphate-dependent aminotransferase family.</text>
</comment>
<evidence type="ECO:0000256" key="17">
    <source>
        <dbReference type="RuleBase" id="RU364094"/>
    </source>
</evidence>
<dbReference type="InterPro" id="IPR005785">
    <property type="entry name" value="B_amino_transI"/>
</dbReference>
<comment type="catalytic activity">
    <reaction evidence="13 17">
        <text>L-isoleucine + 2-oxoglutarate = (S)-3-methyl-2-oxopentanoate + L-glutamate</text>
        <dbReference type="Rhea" id="RHEA:24801"/>
        <dbReference type="ChEBI" id="CHEBI:16810"/>
        <dbReference type="ChEBI" id="CHEBI:29985"/>
        <dbReference type="ChEBI" id="CHEBI:35146"/>
        <dbReference type="ChEBI" id="CHEBI:58045"/>
        <dbReference type="EC" id="2.6.1.42"/>
    </reaction>
</comment>
<proteinExistence type="inferred from homology"/>
<evidence type="ECO:0000256" key="1">
    <source>
        <dbReference type="ARBA" id="ARBA00001933"/>
    </source>
</evidence>
<evidence type="ECO:0000313" key="19">
    <source>
        <dbReference type="Proteomes" id="UP000656881"/>
    </source>
</evidence>
<dbReference type="InterPro" id="IPR050571">
    <property type="entry name" value="Class-IV_PLP-Dep_Aminotrnsfr"/>
</dbReference>
<sequence length="310" mass="33668">MTVLTPAEYIWMDGRLVAWQDAQVHVLTQSLHYGWAVYEGIRAHETADGTLAVFRLRDHLARLTRSARVYRMDIPYTEDELAAATTDLIAAGGHGPRYVRPLVYLGYGSMGVALDLSAVRVALASWEWEEQAARNWRLMTSSWRRTHQDTIPPLAKATGAYLNSSLAKLAAVRAGYDDALLLTDAGHLSESSAANVFLVRSGVLHTPPVHEGILPGITRATVLELARAAGIPVQERPLSHAEAYTCDELFLTGTAIGIVPVESLDDRPTALPAPGPVTTALREAYRDAVAGKNTPSADWLTSVRVPRAEG</sequence>
<dbReference type="InterPro" id="IPR043132">
    <property type="entry name" value="BCAT-like_C"/>
</dbReference>
<evidence type="ECO:0000256" key="12">
    <source>
        <dbReference type="ARBA" id="ARBA00048212"/>
    </source>
</evidence>
<comment type="catalytic activity">
    <reaction evidence="12 17">
        <text>L-valine + 2-oxoglutarate = 3-methyl-2-oxobutanoate + L-glutamate</text>
        <dbReference type="Rhea" id="RHEA:24813"/>
        <dbReference type="ChEBI" id="CHEBI:11851"/>
        <dbReference type="ChEBI" id="CHEBI:16810"/>
        <dbReference type="ChEBI" id="CHEBI:29985"/>
        <dbReference type="ChEBI" id="CHEBI:57762"/>
        <dbReference type="EC" id="2.6.1.42"/>
    </reaction>
</comment>
<dbReference type="SUPFAM" id="SSF56752">
    <property type="entry name" value="D-aminoacid aminotransferase-like PLP-dependent enzymes"/>
    <property type="match status" value="1"/>
</dbReference>
<dbReference type="Proteomes" id="UP000656881">
    <property type="component" value="Unassembled WGS sequence"/>
</dbReference>
<evidence type="ECO:0000256" key="10">
    <source>
        <dbReference type="ARBA" id="ARBA00022898"/>
    </source>
</evidence>
<dbReference type="EC" id="2.6.1.42" evidence="17"/>
<protein>
    <recommendedName>
        <fullName evidence="17">Branched-chain-amino-acid aminotransferase</fullName>
        <shortName evidence="17">BCAT</shortName>
        <ecNumber evidence="17">2.6.1.42</ecNumber>
    </recommendedName>
</protein>
<keyword evidence="9 17" id="KW-0808">Transferase</keyword>
<keyword evidence="11 17" id="KW-0100">Branched-chain amino acid biosynthesis</keyword>
<evidence type="ECO:0000256" key="16">
    <source>
        <dbReference type="RuleBase" id="RU004516"/>
    </source>
</evidence>
<comment type="pathway">
    <text evidence="4 17">Amino-acid biosynthesis; L-valine biosynthesis; L-valine from pyruvate: step 4/4.</text>
</comment>
<evidence type="ECO:0000256" key="5">
    <source>
        <dbReference type="ARBA" id="ARBA00005072"/>
    </source>
</evidence>
<keyword evidence="8 17" id="KW-0028">Amino-acid biosynthesis</keyword>
<dbReference type="InterPro" id="IPR036038">
    <property type="entry name" value="Aminotransferase-like"/>
</dbReference>
<dbReference type="RefSeq" id="WP_189176669.1">
    <property type="nucleotide sequence ID" value="NZ_BMNG01000016.1"/>
</dbReference>
<gene>
    <name evidence="17 18" type="primary">ilvE</name>
    <name evidence="18" type="ORF">GCM10012286_65050</name>
</gene>
<evidence type="ECO:0000256" key="7">
    <source>
        <dbReference type="ARBA" id="ARBA00022576"/>
    </source>
</evidence>
<evidence type="ECO:0000256" key="11">
    <source>
        <dbReference type="ARBA" id="ARBA00023304"/>
    </source>
</evidence>
<dbReference type="NCBIfam" id="NF005146">
    <property type="entry name" value="PRK06606.1"/>
    <property type="match status" value="1"/>
</dbReference>
<dbReference type="InterPro" id="IPR043131">
    <property type="entry name" value="BCAT-like_N"/>
</dbReference>
<evidence type="ECO:0000256" key="4">
    <source>
        <dbReference type="ARBA" id="ARBA00004931"/>
    </source>
</evidence>
<comment type="pathway">
    <text evidence="3 17">Amino-acid biosynthesis; L-isoleucine biosynthesis; L-isoleucine from 2-oxobutanoate: step 4/4.</text>
</comment>
<evidence type="ECO:0000256" key="2">
    <source>
        <dbReference type="ARBA" id="ARBA00003109"/>
    </source>
</evidence>
<comment type="caution">
    <text evidence="18">The sequence shown here is derived from an EMBL/GenBank/DDBJ whole genome shotgun (WGS) entry which is preliminary data.</text>
</comment>
<keyword evidence="7 17" id="KW-0032">Aminotransferase</keyword>
<evidence type="ECO:0000256" key="3">
    <source>
        <dbReference type="ARBA" id="ARBA00004824"/>
    </source>
</evidence>
<evidence type="ECO:0000313" key="18">
    <source>
        <dbReference type="EMBL" id="GGO54690.1"/>
    </source>
</evidence>
<comment type="cofactor">
    <cofactor evidence="1 16">
        <name>pyridoxal 5'-phosphate</name>
        <dbReference type="ChEBI" id="CHEBI:597326"/>
    </cofactor>
</comment>
<dbReference type="GO" id="GO:0008483">
    <property type="term" value="F:transaminase activity"/>
    <property type="evidence" value="ECO:0007669"/>
    <property type="project" value="UniProtKB-KW"/>
</dbReference>
<dbReference type="PANTHER" id="PTHR42743">
    <property type="entry name" value="AMINO-ACID AMINOTRANSFERASE"/>
    <property type="match status" value="1"/>
</dbReference>